<name>A0ABQ4QB93_9HYPH</name>
<keyword evidence="4" id="KW-1185">Reference proteome</keyword>
<sequence length="110" mass="11480">MRRVARAALLAGAALLAPLRPVAAEPLEAGASACGGNAYSSAEVTEGRGRRRGPLTAVPDTLCADIETGRPSTRIELYGIPDRDGSAYGLGGERAPAPYDRSFRRRPSAD</sequence>
<evidence type="ECO:0000256" key="1">
    <source>
        <dbReference type="SAM" id="MobiDB-lite"/>
    </source>
</evidence>
<keyword evidence="2" id="KW-0732">Signal</keyword>
<feature type="region of interest" description="Disordered" evidence="1">
    <location>
        <begin position="31"/>
        <end position="56"/>
    </location>
</feature>
<evidence type="ECO:0000313" key="3">
    <source>
        <dbReference type="EMBL" id="GJD42495.1"/>
    </source>
</evidence>
<proteinExistence type="predicted"/>
<evidence type="ECO:0000313" key="4">
    <source>
        <dbReference type="Proteomes" id="UP001055117"/>
    </source>
</evidence>
<feature type="chain" id="PRO_5046063098" evidence="2">
    <location>
        <begin position="24"/>
        <end position="110"/>
    </location>
</feature>
<gene>
    <name evidence="3" type="ORF">AFCDBAGC_0333</name>
</gene>
<reference evidence="3 4" key="1">
    <citation type="journal article" date="2021" name="Front. Microbiol.">
        <title>Comprehensive Comparative Genomics and Phenotyping of Methylobacterium Species.</title>
        <authorList>
            <person name="Alessa O."/>
            <person name="Ogura Y."/>
            <person name="Fujitani Y."/>
            <person name="Takami H."/>
            <person name="Hayashi T."/>
            <person name="Sahin N."/>
            <person name="Tani A."/>
        </authorList>
    </citation>
    <scope>NUCLEOTIDE SEQUENCE [LARGE SCALE GENOMIC DNA]</scope>
    <source>
        <strain evidence="3 4">DSM 23679</strain>
    </source>
</reference>
<organism evidence="3 4">
    <name type="scientific">Methylobacterium cerastii</name>
    <dbReference type="NCBI Taxonomy" id="932741"/>
    <lineage>
        <taxon>Bacteria</taxon>
        <taxon>Pseudomonadati</taxon>
        <taxon>Pseudomonadota</taxon>
        <taxon>Alphaproteobacteria</taxon>
        <taxon>Hyphomicrobiales</taxon>
        <taxon>Methylobacteriaceae</taxon>
        <taxon>Methylobacterium</taxon>
    </lineage>
</organism>
<dbReference type="RefSeq" id="WP_147762780.1">
    <property type="nucleotide sequence ID" value="NZ_BPQG01000004.1"/>
</dbReference>
<accession>A0ABQ4QB93</accession>
<dbReference type="EMBL" id="BPQG01000004">
    <property type="protein sequence ID" value="GJD42495.1"/>
    <property type="molecule type" value="Genomic_DNA"/>
</dbReference>
<feature type="region of interest" description="Disordered" evidence="1">
    <location>
        <begin position="76"/>
        <end position="110"/>
    </location>
</feature>
<feature type="signal peptide" evidence="2">
    <location>
        <begin position="1"/>
        <end position="23"/>
    </location>
</feature>
<evidence type="ECO:0000256" key="2">
    <source>
        <dbReference type="SAM" id="SignalP"/>
    </source>
</evidence>
<comment type="caution">
    <text evidence="3">The sequence shown here is derived from an EMBL/GenBank/DDBJ whole genome shotgun (WGS) entry which is preliminary data.</text>
</comment>
<dbReference type="Proteomes" id="UP001055117">
    <property type="component" value="Unassembled WGS sequence"/>
</dbReference>
<protein>
    <submittedName>
        <fullName evidence="3">Uncharacterized protein</fullName>
    </submittedName>
</protein>